<dbReference type="PANTHER" id="PTHR12526:SF638">
    <property type="entry name" value="SPORE COAT PROTEIN SA"/>
    <property type="match status" value="1"/>
</dbReference>
<gene>
    <name evidence="2" type="ORF">GCM10007874_08670</name>
</gene>
<dbReference type="Pfam" id="PF13692">
    <property type="entry name" value="Glyco_trans_1_4"/>
    <property type="match status" value="1"/>
</dbReference>
<dbReference type="EMBL" id="BSPC01000006">
    <property type="protein sequence ID" value="GLS17852.1"/>
    <property type="molecule type" value="Genomic_DNA"/>
</dbReference>
<sequence>MEAALCSRPIVATDLAGCREVVRDGWNGIITPLRDPQKLAQNIVTLLDSPARAAELAARGPKVIKSRFSLDDVVSGHAELYQRLASKPRIMPHKDVGYFREDNRGGESTHRRPIDAAASRGGRLR</sequence>
<feature type="region of interest" description="Disordered" evidence="1">
    <location>
        <begin position="95"/>
        <end position="125"/>
    </location>
</feature>
<evidence type="ECO:0000313" key="2">
    <source>
        <dbReference type="EMBL" id="GLS17852.1"/>
    </source>
</evidence>
<dbReference type="PANTHER" id="PTHR12526">
    <property type="entry name" value="GLYCOSYLTRANSFERASE"/>
    <property type="match status" value="1"/>
</dbReference>
<evidence type="ECO:0000313" key="3">
    <source>
        <dbReference type="Proteomes" id="UP001156882"/>
    </source>
</evidence>
<protein>
    <recommendedName>
        <fullName evidence="4">Glycosyl transferases group 1</fullName>
    </recommendedName>
</protein>
<name>A0ABQ6CBU9_9HYPH</name>
<keyword evidence="3" id="KW-1185">Reference proteome</keyword>
<reference evidence="3" key="1">
    <citation type="journal article" date="2019" name="Int. J. Syst. Evol. Microbiol.">
        <title>The Global Catalogue of Microorganisms (GCM) 10K type strain sequencing project: providing services to taxonomists for standard genome sequencing and annotation.</title>
        <authorList>
            <consortium name="The Broad Institute Genomics Platform"/>
            <consortium name="The Broad Institute Genome Sequencing Center for Infectious Disease"/>
            <person name="Wu L."/>
            <person name="Ma J."/>
        </authorList>
    </citation>
    <scope>NUCLEOTIDE SEQUENCE [LARGE SCALE GENOMIC DNA]</scope>
    <source>
        <strain evidence="3">NBRC 101365</strain>
    </source>
</reference>
<dbReference type="Proteomes" id="UP001156882">
    <property type="component" value="Unassembled WGS sequence"/>
</dbReference>
<accession>A0ABQ6CBU9</accession>
<proteinExistence type="predicted"/>
<dbReference type="SUPFAM" id="SSF53756">
    <property type="entry name" value="UDP-Glycosyltransferase/glycogen phosphorylase"/>
    <property type="match status" value="1"/>
</dbReference>
<feature type="compositionally biased region" description="Basic and acidic residues" evidence="1">
    <location>
        <begin position="95"/>
        <end position="114"/>
    </location>
</feature>
<comment type="caution">
    <text evidence="2">The sequence shown here is derived from an EMBL/GenBank/DDBJ whole genome shotgun (WGS) entry which is preliminary data.</text>
</comment>
<organism evidence="2 3">
    <name type="scientific">Labrys miyagiensis</name>
    <dbReference type="NCBI Taxonomy" id="346912"/>
    <lineage>
        <taxon>Bacteria</taxon>
        <taxon>Pseudomonadati</taxon>
        <taxon>Pseudomonadota</taxon>
        <taxon>Alphaproteobacteria</taxon>
        <taxon>Hyphomicrobiales</taxon>
        <taxon>Xanthobacteraceae</taxon>
        <taxon>Labrys</taxon>
    </lineage>
</organism>
<evidence type="ECO:0000256" key="1">
    <source>
        <dbReference type="SAM" id="MobiDB-lite"/>
    </source>
</evidence>
<evidence type="ECO:0008006" key="4">
    <source>
        <dbReference type="Google" id="ProtNLM"/>
    </source>
</evidence>
<dbReference type="Gene3D" id="3.40.50.2000">
    <property type="entry name" value="Glycogen Phosphorylase B"/>
    <property type="match status" value="2"/>
</dbReference>